<proteinExistence type="predicted"/>
<feature type="compositionally biased region" description="Low complexity" evidence="1">
    <location>
        <begin position="121"/>
        <end position="133"/>
    </location>
</feature>
<evidence type="ECO:0000313" key="3">
    <source>
        <dbReference type="EMBL" id="KAF3082272.1"/>
    </source>
</evidence>
<evidence type="ECO:0000256" key="1">
    <source>
        <dbReference type="SAM" id="MobiDB-lite"/>
    </source>
</evidence>
<feature type="region of interest" description="Disordered" evidence="1">
    <location>
        <begin position="54"/>
        <end position="227"/>
    </location>
</feature>
<feature type="transmembrane region" description="Helical" evidence="2">
    <location>
        <begin position="335"/>
        <end position="357"/>
    </location>
</feature>
<comment type="caution">
    <text evidence="3">The sequence shown here is derived from an EMBL/GenBank/DDBJ whole genome shotgun (WGS) entry which is preliminary data.</text>
</comment>
<dbReference type="AlphaFoldDB" id="A0A7C8JBQ8"/>
<sequence length="978" mass="106165">MKPRKDYNMVPTDSSDQSYAHPAFRDQSPSSSGFLARTDPLPFASKFEPLTQSLLPEEPNLPGPPRTINISKARSHTRHHSTSNTSPRIDITMATTPPLVSPVSTGPSGQRFSSNRGSMNSIISTSSVPTSPVSDKRPGRFKSDFAGPFKRASWQKSTSPDPSFRSHRRQFSEESGRYKTSAFTEQVVEEEENEGAAEDNNVKNNDTAPTNTTTRDPGASSNGQNQDNEIFHAVPNESPRNSLGLRYVSLDEGSGNKPQISYRNGPPDDDYNSDAESATLQKKKRPKADWLSIIILLLCIYSTIGSIFFFVIAVARPRYGKRIATTAGLKPQDAQLVSAIIAKTIELSFVSVFVSFLGQVLSRRALMTGSKGVNIAELSMRSWVTQPGTLLTHTSSVKFAGLTFLGALSLTATVFASFYTTAADTLVSPKLAWGSFEAKNFTGLASSSYANGTHRILGCETSISDEEDPISAGYLTPLSRATCDSILSAGRGYRDLSDWNAAWAEGRGRSYPNPLKRPTAPSSLDLVNYAGAWIQVTGENGVNRAILAMPHPGIVAATRDPQLNDILQPDEIGSGYGSFIVKAAVPNPIVDVTCAPVDPDRVEWYLAQSDENDYRRNGTSDPLIQQVFSFNNTATYHFNTTTQQFPDTDGFAAPRFKRAPIALNTVINSAVGDPSVYFLVRSPNVAPRVGGYTLCGMKSFVTPNCSSEFQAFESGGNMTANCDLDNPLAFKEDLRRQGVATLENPIEGKDPVRDNVQNDFRDVAQGVLIALSLNTGVSNSNASIARFLSQLALDTPTSDLSDSRPSLAEALAVILGNAMITSAVDSVFTTYFPYGSDVPRPFREYFNGQLATIEYTSGAGSGWKPIFYVVLVGVLLMNVFCLIYFSCVRDGFVTDWTELQNLFCVVMDGGAIKNDGHSSGKKRQGLDEETWKGTGGTGPMGSQYKVGFWFTQKQGRWYVTDGAAGEKGGKATGYERMV</sequence>
<evidence type="ECO:0000313" key="4">
    <source>
        <dbReference type="Proteomes" id="UP000475325"/>
    </source>
</evidence>
<reference evidence="3 4" key="1">
    <citation type="submission" date="2019-06" db="EMBL/GenBank/DDBJ databases">
        <authorList>
            <person name="Palmer J.M."/>
        </authorList>
    </citation>
    <scope>NUCLEOTIDE SEQUENCE [LARGE SCALE GENOMIC DNA]</scope>
    <source>
        <strain evidence="3 4">TWF102</strain>
    </source>
</reference>
<protein>
    <submittedName>
        <fullName evidence="3">Uncharacterized protein</fullName>
    </submittedName>
</protein>
<feature type="region of interest" description="Disordered" evidence="1">
    <location>
        <begin position="916"/>
        <end position="938"/>
    </location>
</feature>
<feature type="transmembrane region" description="Helical" evidence="2">
    <location>
        <begin position="399"/>
        <end position="419"/>
    </location>
</feature>
<dbReference type="Proteomes" id="UP000475325">
    <property type="component" value="Unassembled WGS sequence"/>
</dbReference>
<keyword evidence="2" id="KW-1133">Transmembrane helix</keyword>
<name>A0A7C8JBQ8_ORBOL</name>
<feature type="transmembrane region" description="Helical" evidence="2">
    <location>
        <begin position="290"/>
        <end position="315"/>
    </location>
</feature>
<feature type="region of interest" description="Disordered" evidence="1">
    <location>
        <begin position="248"/>
        <end position="278"/>
    </location>
</feature>
<organism evidence="3 4">
    <name type="scientific">Orbilia oligospora</name>
    <name type="common">Nematode-trapping fungus</name>
    <name type="synonym">Arthrobotrys oligospora</name>
    <dbReference type="NCBI Taxonomy" id="2813651"/>
    <lineage>
        <taxon>Eukaryota</taxon>
        <taxon>Fungi</taxon>
        <taxon>Dikarya</taxon>
        <taxon>Ascomycota</taxon>
        <taxon>Pezizomycotina</taxon>
        <taxon>Orbiliomycetes</taxon>
        <taxon>Orbiliales</taxon>
        <taxon>Orbiliaceae</taxon>
        <taxon>Orbilia</taxon>
    </lineage>
</organism>
<evidence type="ECO:0000256" key="2">
    <source>
        <dbReference type="SAM" id="Phobius"/>
    </source>
</evidence>
<dbReference type="EMBL" id="WIQW01000117">
    <property type="protein sequence ID" value="KAF3082272.1"/>
    <property type="molecule type" value="Genomic_DNA"/>
</dbReference>
<keyword evidence="2" id="KW-0472">Membrane</keyword>
<keyword evidence="2" id="KW-0812">Transmembrane</keyword>
<gene>
    <name evidence="3" type="ORF">TWF102_001241</name>
</gene>
<feature type="compositionally biased region" description="Polar residues" evidence="1">
    <location>
        <begin position="102"/>
        <end position="120"/>
    </location>
</feature>
<feature type="compositionally biased region" description="Polar residues" evidence="1">
    <location>
        <begin position="203"/>
        <end position="227"/>
    </location>
</feature>
<accession>A0A7C8JBQ8</accession>
<feature type="transmembrane region" description="Helical" evidence="2">
    <location>
        <begin position="866"/>
        <end position="885"/>
    </location>
</feature>
<feature type="region of interest" description="Disordered" evidence="1">
    <location>
        <begin position="1"/>
        <end position="40"/>
    </location>
</feature>
<feature type="compositionally biased region" description="Basic and acidic residues" evidence="1">
    <location>
        <begin position="134"/>
        <end position="143"/>
    </location>
</feature>
<feature type="compositionally biased region" description="Acidic residues" evidence="1">
    <location>
        <begin position="187"/>
        <end position="197"/>
    </location>
</feature>
<feature type="compositionally biased region" description="Basic and acidic residues" evidence="1">
    <location>
        <begin position="916"/>
        <end position="931"/>
    </location>
</feature>